<evidence type="ECO:0000256" key="6">
    <source>
        <dbReference type="ARBA" id="ARBA00023306"/>
    </source>
</evidence>
<evidence type="ECO:0000256" key="8">
    <source>
        <dbReference type="SAM" id="MobiDB-lite"/>
    </source>
</evidence>
<dbReference type="GO" id="GO:0032502">
    <property type="term" value="P:developmental process"/>
    <property type="evidence" value="ECO:0007669"/>
    <property type="project" value="UniProtKB-ARBA"/>
</dbReference>
<sequence length="767" mass="85290">MRFNKPNGIRTRMSEVVSEHVKRPRPETLRSSVGRGWGERTTRTGPAKTSRLCIRRCVHSSHGLPAKYITLVSPLRHTSGSAVWSPYPLLGGHRVGISPCAALVGVIVHHHPPLSDTADVGATRGPTIPFLLSLILSSLLHSRSVKVKCDVSNVEGVDRRKSYVFGGGTVRVIYLVSVRTESPVDEVVISCSRHDLGGIDRGVLRGLPQLFQVKNNSVHTMTEIRTQPSFLPVTEIKFGPDGSICLRGHRLLKNAVNLPSGVGSQGFQKSRSLQRRINLSFNYGSSPYSDKENAGGVVSPVDTDSPPFGSPNKIRQNKSPSKFAMFRQLQSPVRPRHPLEDHDPNSQDSGYGASYPDSDEIKSGFQFVEPLGMAPRRPTVEQSPRKGNAQSPKSKSPTARETLFRNLSSGSDSCHSIDDGFPEIFDIDKMDEDTQLPAGLSSLLSGPIIKDHNGATPGEESRKKMPLRRSLSMVENISPAVNKARSCLFSPTATVQSSSPMAVSALRSFKRPEPPCENLERFQTKRHKSSSLHVISENILNSKSPPFQRSFSENEATIKNALQRSTIQPDLIGDFSKPFFLPLIPGRHQDLKTITPETLAALMNGGFADEVESYSIIDCRYPYEFEGGHIRGAKNIYTKEQILKELVENKNLIESSSDSSKRNIVVFHCEFSSERGPNLSRFLRNMDRGQNEERYPALHYPELYLLHGGYKDFYEQFNNLCEPSSYRPMLDPDHETDLRHFRAKSKSWSGDGRSRLAMRNSLKRLGL</sequence>
<protein>
    <recommendedName>
        <fullName evidence="2">protein-tyrosine-phosphatase</fullName>
        <ecNumber evidence="2">3.1.3.48</ecNumber>
    </recommendedName>
</protein>
<dbReference type="FunFam" id="3.40.250.10:FF:000036">
    <property type="entry name" value="M-phase inducer phosphatase"/>
    <property type="match status" value="1"/>
</dbReference>
<name>A0A7R9NUH3_9NEOP</name>
<evidence type="ECO:0000256" key="4">
    <source>
        <dbReference type="ARBA" id="ARBA00022801"/>
    </source>
</evidence>
<dbReference type="GO" id="GO:0005737">
    <property type="term" value="C:cytoplasm"/>
    <property type="evidence" value="ECO:0007669"/>
    <property type="project" value="TreeGrafter"/>
</dbReference>
<comment type="catalytic activity">
    <reaction evidence="7">
        <text>O-phospho-L-tyrosyl-[protein] + H2O = L-tyrosyl-[protein] + phosphate</text>
        <dbReference type="Rhea" id="RHEA:10684"/>
        <dbReference type="Rhea" id="RHEA-COMP:10136"/>
        <dbReference type="Rhea" id="RHEA-COMP:20101"/>
        <dbReference type="ChEBI" id="CHEBI:15377"/>
        <dbReference type="ChEBI" id="CHEBI:43474"/>
        <dbReference type="ChEBI" id="CHEBI:46858"/>
        <dbReference type="ChEBI" id="CHEBI:61978"/>
        <dbReference type="EC" id="3.1.3.48"/>
    </reaction>
</comment>
<feature type="region of interest" description="Disordered" evidence="8">
    <location>
        <begin position="334"/>
        <end position="359"/>
    </location>
</feature>
<dbReference type="InterPro" id="IPR036873">
    <property type="entry name" value="Rhodanese-like_dom_sf"/>
</dbReference>
<dbReference type="GO" id="GO:0004725">
    <property type="term" value="F:protein tyrosine phosphatase activity"/>
    <property type="evidence" value="ECO:0007669"/>
    <property type="project" value="UniProtKB-EC"/>
</dbReference>
<feature type="domain" description="Rhodanese" evidence="9">
    <location>
        <begin position="610"/>
        <end position="722"/>
    </location>
</feature>
<dbReference type="PROSITE" id="PS50206">
    <property type="entry name" value="RHODANESE_3"/>
    <property type="match status" value="1"/>
</dbReference>
<feature type="region of interest" description="Disordered" evidence="8">
    <location>
        <begin position="289"/>
        <end position="321"/>
    </location>
</feature>
<organism evidence="10">
    <name type="scientific">Timema tahoe</name>
    <dbReference type="NCBI Taxonomy" id="61484"/>
    <lineage>
        <taxon>Eukaryota</taxon>
        <taxon>Metazoa</taxon>
        <taxon>Ecdysozoa</taxon>
        <taxon>Arthropoda</taxon>
        <taxon>Hexapoda</taxon>
        <taxon>Insecta</taxon>
        <taxon>Pterygota</taxon>
        <taxon>Neoptera</taxon>
        <taxon>Polyneoptera</taxon>
        <taxon>Phasmatodea</taxon>
        <taxon>Timematodea</taxon>
        <taxon>Timematoidea</taxon>
        <taxon>Timematidae</taxon>
        <taxon>Timema</taxon>
    </lineage>
</organism>
<dbReference type="GO" id="GO:0110032">
    <property type="term" value="P:positive regulation of G2/MI transition of meiotic cell cycle"/>
    <property type="evidence" value="ECO:0007669"/>
    <property type="project" value="TreeGrafter"/>
</dbReference>
<dbReference type="SUPFAM" id="SSF52821">
    <property type="entry name" value="Rhodanese/Cell cycle control phosphatase"/>
    <property type="match status" value="1"/>
</dbReference>
<keyword evidence="4" id="KW-0378">Hydrolase</keyword>
<comment type="similarity">
    <text evidence="1">Belongs to the MPI phosphatase family.</text>
</comment>
<feature type="region of interest" description="Disordered" evidence="8">
    <location>
        <begin position="16"/>
        <end position="45"/>
    </location>
</feature>
<dbReference type="SMART" id="SM00450">
    <property type="entry name" value="RHOD"/>
    <property type="match status" value="1"/>
</dbReference>
<evidence type="ECO:0000256" key="2">
    <source>
        <dbReference type="ARBA" id="ARBA00013064"/>
    </source>
</evidence>
<evidence type="ECO:0000256" key="7">
    <source>
        <dbReference type="ARBA" id="ARBA00051722"/>
    </source>
</evidence>
<accession>A0A7R9NUH3</accession>
<feature type="compositionally biased region" description="Basic and acidic residues" evidence="8">
    <location>
        <begin position="17"/>
        <end position="28"/>
    </location>
</feature>
<dbReference type="EC" id="3.1.3.48" evidence="2"/>
<dbReference type="AlphaFoldDB" id="A0A7R9NUH3"/>
<dbReference type="PRINTS" id="PR00716">
    <property type="entry name" value="MPIPHPHTASE"/>
</dbReference>
<feature type="compositionally biased region" description="Basic and acidic residues" evidence="8">
    <location>
        <begin position="449"/>
        <end position="463"/>
    </location>
</feature>
<dbReference type="GO" id="GO:0009794">
    <property type="term" value="P:regulation of mitotic cell cycle, embryonic"/>
    <property type="evidence" value="ECO:0007669"/>
    <property type="project" value="UniProtKB-ARBA"/>
</dbReference>
<dbReference type="CDD" id="cd01530">
    <property type="entry name" value="Cdc25"/>
    <property type="match status" value="1"/>
</dbReference>
<dbReference type="PANTHER" id="PTHR10828">
    <property type="entry name" value="M-PHASE INDUCER PHOSPHATASE DUAL SPECIFICITY PHOSPHATASE CDC25"/>
    <property type="match status" value="1"/>
</dbReference>
<dbReference type="InterPro" id="IPR000751">
    <property type="entry name" value="MPI_Phosphatase"/>
</dbReference>
<keyword evidence="6" id="KW-0131">Cell cycle</keyword>
<evidence type="ECO:0000259" key="9">
    <source>
        <dbReference type="PROSITE" id="PS50206"/>
    </source>
</evidence>
<dbReference type="GO" id="GO:0005634">
    <property type="term" value="C:nucleus"/>
    <property type="evidence" value="ECO:0007669"/>
    <property type="project" value="TreeGrafter"/>
</dbReference>
<keyword evidence="3" id="KW-0132">Cell division</keyword>
<evidence type="ECO:0000256" key="5">
    <source>
        <dbReference type="ARBA" id="ARBA00022912"/>
    </source>
</evidence>
<dbReference type="GO" id="GO:0010256">
    <property type="term" value="P:endomembrane system organization"/>
    <property type="evidence" value="ECO:0007669"/>
    <property type="project" value="UniProtKB-ARBA"/>
</dbReference>
<reference evidence="10" key="1">
    <citation type="submission" date="2020-11" db="EMBL/GenBank/DDBJ databases">
        <authorList>
            <person name="Tran Van P."/>
        </authorList>
    </citation>
    <scope>NUCLEOTIDE SEQUENCE</scope>
</reference>
<dbReference type="EMBL" id="OE001477">
    <property type="protein sequence ID" value="CAD7456906.1"/>
    <property type="molecule type" value="Genomic_DNA"/>
</dbReference>
<gene>
    <name evidence="10" type="ORF">TTEB3V08_LOCUS4921</name>
</gene>
<dbReference type="InterPro" id="IPR001763">
    <property type="entry name" value="Rhodanese-like_dom"/>
</dbReference>
<feature type="region of interest" description="Disordered" evidence="8">
    <location>
        <begin position="441"/>
        <end position="464"/>
    </location>
</feature>
<keyword evidence="5" id="KW-0904">Protein phosphatase</keyword>
<proteinExistence type="inferred from homology"/>
<evidence type="ECO:0000313" key="10">
    <source>
        <dbReference type="EMBL" id="CAD7456906.1"/>
    </source>
</evidence>
<evidence type="ECO:0000256" key="1">
    <source>
        <dbReference type="ARBA" id="ARBA00011065"/>
    </source>
</evidence>
<dbReference type="GO" id="GO:0010971">
    <property type="term" value="P:positive regulation of G2/M transition of mitotic cell cycle"/>
    <property type="evidence" value="ECO:0007669"/>
    <property type="project" value="TreeGrafter"/>
</dbReference>
<dbReference type="Gene3D" id="3.40.250.10">
    <property type="entry name" value="Rhodanese-like domain"/>
    <property type="match status" value="1"/>
</dbReference>
<dbReference type="GO" id="GO:0000086">
    <property type="term" value="P:G2/M transition of mitotic cell cycle"/>
    <property type="evidence" value="ECO:0007669"/>
    <property type="project" value="TreeGrafter"/>
</dbReference>
<dbReference type="PANTHER" id="PTHR10828:SF76">
    <property type="entry name" value="M-PHASE INDUCER PHOSPHATASE"/>
    <property type="match status" value="1"/>
</dbReference>
<feature type="region of interest" description="Disordered" evidence="8">
    <location>
        <begin position="374"/>
        <end position="400"/>
    </location>
</feature>
<feature type="compositionally biased region" description="Polar residues" evidence="8">
    <location>
        <begin position="388"/>
        <end position="400"/>
    </location>
</feature>
<evidence type="ECO:0000256" key="3">
    <source>
        <dbReference type="ARBA" id="ARBA00022618"/>
    </source>
</evidence>
<dbReference type="Pfam" id="PF00581">
    <property type="entry name" value="Rhodanese"/>
    <property type="match status" value="1"/>
</dbReference>
<dbReference type="GO" id="GO:0051301">
    <property type="term" value="P:cell division"/>
    <property type="evidence" value="ECO:0007669"/>
    <property type="project" value="UniProtKB-KW"/>
</dbReference>